<proteinExistence type="predicted"/>
<reference evidence="1" key="2">
    <citation type="journal article" date="2015" name="Data Brief">
        <title>Shoot transcriptome of the giant reed, Arundo donax.</title>
        <authorList>
            <person name="Barrero R.A."/>
            <person name="Guerrero F.D."/>
            <person name="Moolhuijzen P."/>
            <person name="Goolsby J.A."/>
            <person name="Tidwell J."/>
            <person name="Bellgard S.E."/>
            <person name="Bellgard M.I."/>
        </authorList>
    </citation>
    <scope>NUCLEOTIDE SEQUENCE</scope>
    <source>
        <tissue evidence="1">Shoot tissue taken approximately 20 cm above the soil surface</tissue>
    </source>
</reference>
<sequence>MKLRTLSPCHCTWSRAHCGIERASLMCHCTILPEKPSEDEPHPLPYAASCPYCSHHLQKGFHQRTIGRCQMDRASLHHLPSLP</sequence>
<dbReference type="EMBL" id="GBRH01215688">
    <property type="protein sequence ID" value="JAD82207.1"/>
    <property type="molecule type" value="Transcribed_RNA"/>
</dbReference>
<dbReference type="AlphaFoldDB" id="A0A0A9DEM7"/>
<accession>A0A0A9DEM7</accession>
<reference evidence="1" key="1">
    <citation type="submission" date="2014-09" db="EMBL/GenBank/DDBJ databases">
        <authorList>
            <person name="Magalhaes I.L.F."/>
            <person name="Oliveira U."/>
            <person name="Santos F.R."/>
            <person name="Vidigal T.H.D.A."/>
            <person name="Brescovit A.D."/>
            <person name="Santos A.J."/>
        </authorList>
    </citation>
    <scope>NUCLEOTIDE SEQUENCE</scope>
    <source>
        <tissue evidence="1">Shoot tissue taken approximately 20 cm above the soil surface</tissue>
    </source>
</reference>
<name>A0A0A9DEM7_ARUDO</name>
<organism evidence="1">
    <name type="scientific">Arundo donax</name>
    <name type="common">Giant reed</name>
    <name type="synonym">Donax arundinaceus</name>
    <dbReference type="NCBI Taxonomy" id="35708"/>
    <lineage>
        <taxon>Eukaryota</taxon>
        <taxon>Viridiplantae</taxon>
        <taxon>Streptophyta</taxon>
        <taxon>Embryophyta</taxon>
        <taxon>Tracheophyta</taxon>
        <taxon>Spermatophyta</taxon>
        <taxon>Magnoliopsida</taxon>
        <taxon>Liliopsida</taxon>
        <taxon>Poales</taxon>
        <taxon>Poaceae</taxon>
        <taxon>PACMAD clade</taxon>
        <taxon>Arundinoideae</taxon>
        <taxon>Arundineae</taxon>
        <taxon>Arundo</taxon>
    </lineage>
</organism>
<protein>
    <submittedName>
        <fullName evidence="1">GSVIVT00002640001</fullName>
    </submittedName>
</protein>
<evidence type="ECO:0000313" key="1">
    <source>
        <dbReference type="EMBL" id="JAD82207.1"/>
    </source>
</evidence>